<dbReference type="Gene3D" id="3.30.420.10">
    <property type="entry name" value="Ribonuclease H-like superfamily/Ribonuclease H"/>
    <property type="match status" value="1"/>
</dbReference>
<dbReference type="EMBL" id="GECZ01019877">
    <property type="protein sequence ID" value="JAS49892.1"/>
    <property type="molecule type" value="Transcribed_RNA"/>
</dbReference>
<dbReference type="AlphaFoldDB" id="A0A1B6FI66"/>
<evidence type="ECO:0008006" key="2">
    <source>
        <dbReference type="Google" id="ProtNLM"/>
    </source>
</evidence>
<organism evidence="1">
    <name type="scientific">Cuerna arida</name>
    <dbReference type="NCBI Taxonomy" id="1464854"/>
    <lineage>
        <taxon>Eukaryota</taxon>
        <taxon>Metazoa</taxon>
        <taxon>Ecdysozoa</taxon>
        <taxon>Arthropoda</taxon>
        <taxon>Hexapoda</taxon>
        <taxon>Insecta</taxon>
        <taxon>Pterygota</taxon>
        <taxon>Neoptera</taxon>
        <taxon>Paraneoptera</taxon>
        <taxon>Hemiptera</taxon>
        <taxon>Auchenorrhyncha</taxon>
        <taxon>Membracoidea</taxon>
        <taxon>Cicadellidae</taxon>
        <taxon>Cicadellinae</taxon>
        <taxon>Proconiini</taxon>
        <taxon>Cuerna</taxon>
    </lineage>
</organism>
<sequence>MSRESVRRILHLELKFHPYKLQIVQQLKENDYQSRLQFCQQMLTHINNEDEFLSKLWMSDEAHFHLTGYVNKQNYRYWADRNPNELHERPLHANKVTVWCAVSSHGIIGPYFFEDEWVIAVTVNSDRYVEMLQRYVTPELNNFPDVQESWFQQDGATSHTARQSMEAMRVLFGNRVISRFGNVSWPPRSPDLTVCDFFLWGYLKTKVFTTRPRTVNELKQRIRDEINSIPVEMLQRSMRNLHRRFQECIRRQGRHLK</sequence>
<name>A0A1B6FI66_9HEMI</name>
<evidence type="ECO:0000313" key="1">
    <source>
        <dbReference type="EMBL" id="JAS49892.1"/>
    </source>
</evidence>
<feature type="non-terminal residue" evidence="1">
    <location>
        <position position="257"/>
    </location>
</feature>
<protein>
    <recommendedName>
        <fullName evidence="2">Tc1-like transposase DDE domain-containing protein</fullName>
    </recommendedName>
</protein>
<dbReference type="PANTHER" id="PTHR47326">
    <property type="entry name" value="TRANSPOSABLE ELEMENT TC3 TRANSPOSASE-LIKE PROTEIN"/>
    <property type="match status" value="1"/>
</dbReference>
<accession>A0A1B6FI66</accession>
<dbReference type="GO" id="GO:0003676">
    <property type="term" value="F:nucleic acid binding"/>
    <property type="evidence" value="ECO:0007669"/>
    <property type="project" value="InterPro"/>
</dbReference>
<reference evidence="1" key="1">
    <citation type="submission" date="2015-11" db="EMBL/GenBank/DDBJ databases">
        <title>De novo transcriptome assembly of four potential Pierce s Disease insect vectors from Arizona vineyards.</title>
        <authorList>
            <person name="Tassone E.E."/>
        </authorList>
    </citation>
    <scope>NUCLEOTIDE SEQUENCE</scope>
</reference>
<proteinExistence type="predicted"/>
<gene>
    <name evidence="1" type="ORF">g.19269</name>
</gene>
<dbReference type="InterPro" id="IPR036397">
    <property type="entry name" value="RNaseH_sf"/>
</dbReference>
<dbReference type="PANTHER" id="PTHR47326:SF1">
    <property type="entry name" value="HTH PSQ-TYPE DOMAIN-CONTAINING PROTEIN"/>
    <property type="match status" value="1"/>
</dbReference>